<keyword evidence="5" id="KW-0753">Steroid metabolism</keyword>
<evidence type="ECO:0000256" key="4">
    <source>
        <dbReference type="ARBA" id="ARBA00023002"/>
    </source>
</evidence>
<dbReference type="PROSITE" id="PS51318">
    <property type="entry name" value="TAT"/>
    <property type="match status" value="1"/>
</dbReference>
<evidence type="ECO:0000256" key="7">
    <source>
        <dbReference type="ARBA" id="ARBA00061147"/>
    </source>
</evidence>
<dbReference type="InterPro" id="IPR036188">
    <property type="entry name" value="FAD/NAD-bd_sf"/>
</dbReference>
<comment type="catalytic activity">
    <reaction evidence="6">
        <text>a 3-oxosteroid + A = a 3-oxo-Delta(1)-steroid + AH2</text>
        <dbReference type="Rhea" id="RHEA:13329"/>
        <dbReference type="ChEBI" id="CHEBI:13193"/>
        <dbReference type="ChEBI" id="CHEBI:17499"/>
        <dbReference type="ChEBI" id="CHEBI:20156"/>
        <dbReference type="ChEBI" id="CHEBI:47788"/>
        <dbReference type="EC" id="1.3.99.4"/>
    </reaction>
</comment>
<dbReference type="GO" id="GO:0008202">
    <property type="term" value="P:steroid metabolic process"/>
    <property type="evidence" value="ECO:0007669"/>
    <property type="project" value="UniProtKB-KW"/>
</dbReference>
<dbReference type="GO" id="GO:0047571">
    <property type="term" value="F:3-oxosteroid 1-dehydrogenase activity"/>
    <property type="evidence" value="ECO:0007669"/>
    <property type="project" value="UniProtKB-EC"/>
</dbReference>
<dbReference type="NCBIfam" id="NF005882">
    <property type="entry name" value="PRK07843.1"/>
    <property type="match status" value="1"/>
</dbReference>
<keyword evidence="3" id="KW-0274">FAD</keyword>
<protein>
    <recommendedName>
        <fullName evidence="9">3-oxosteroid 1-dehydrogenase</fullName>
        <ecNumber evidence="8">1.3.99.4</ecNumber>
    </recommendedName>
</protein>
<organism evidence="12">
    <name type="scientific">Streptomyces sp. R33</name>
    <dbReference type="NCBI Taxonomy" id="3238629"/>
    <lineage>
        <taxon>Bacteria</taxon>
        <taxon>Bacillati</taxon>
        <taxon>Actinomycetota</taxon>
        <taxon>Actinomycetes</taxon>
        <taxon>Kitasatosporales</taxon>
        <taxon>Streptomycetaceae</taxon>
        <taxon>Streptomyces</taxon>
    </lineage>
</organism>
<evidence type="ECO:0000256" key="8">
    <source>
        <dbReference type="ARBA" id="ARBA00066536"/>
    </source>
</evidence>
<dbReference type="InterPro" id="IPR003953">
    <property type="entry name" value="FAD-dep_OxRdtase_2_FAD-bd"/>
</dbReference>
<keyword evidence="4 12" id="KW-0560">Oxidoreductase</keyword>
<dbReference type="InterPro" id="IPR006311">
    <property type="entry name" value="TAT_signal"/>
</dbReference>
<evidence type="ECO:0000256" key="6">
    <source>
        <dbReference type="ARBA" id="ARBA00051951"/>
    </source>
</evidence>
<accession>A0AB39YDE0</accession>
<keyword evidence="2" id="KW-0285">Flavoprotein</keyword>
<evidence type="ECO:0000313" key="12">
    <source>
        <dbReference type="EMBL" id="XDV67651.1"/>
    </source>
</evidence>
<name>A0AB39YDE0_9ACTN</name>
<evidence type="ECO:0000256" key="9">
    <source>
        <dbReference type="ARBA" id="ARBA00069709"/>
    </source>
</evidence>
<dbReference type="InterPro" id="IPR027477">
    <property type="entry name" value="Succ_DH/fumarate_Rdtase_cat_sf"/>
</dbReference>
<feature type="domain" description="FAD-dependent oxidoreductase 2 FAD-binding" evidence="11">
    <location>
        <begin position="74"/>
        <end position="601"/>
    </location>
</feature>
<dbReference type="EC" id="1.3.99.4" evidence="8"/>
<dbReference type="SUPFAM" id="SSF56425">
    <property type="entry name" value="Succinate dehydrogenase/fumarate reductase flavoprotein, catalytic domain"/>
    <property type="match status" value="1"/>
</dbReference>
<feature type="compositionally biased region" description="Pro residues" evidence="10">
    <location>
        <begin position="9"/>
        <end position="32"/>
    </location>
</feature>
<dbReference type="EMBL" id="CP165727">
    <property type="protein sequence ID" value="XDV67651.1"/>
    <property type="molecule type" value="Genomic_DNA"/>
</dbReference>
<keyword evidence="5" id="KW-0443">Lipid metabolism</keyword>
<dbReference type="FunFam" id="3.50.50.60:FF:000208">
    <property type="entry name" value="3-ketosteroid dehydrogenase"/>
    <property type="match status" value="1"/>
</dbReference>
<evidence type="ECO:0000256" key="1">
    <source>
        <dbReference type="ARBA" id="ARBA00001974"/>
    </source>
</evidence>
<feature type="region of interest" description="Disordered" evidence="10">
    <location>
        <begin position="1"/>
        <end position="36"/>
    </location>
</feature>
<dbReference type="PANTHER" id="PTHR43400:SF10">
    <property type="entry name" value="3-OXOSTEROID 1-DEHYDROGENASE"/>
    <property type="match status" value="1"/>
</dbReference>
<comment type="cofactor">
    <cofactor evidence="1">
        <name>FAD</name>
        <dbReference type="ChEBI" id="CHEBI:57692"/>
    </cofactor>
</comment>
<dbReference type="AlphaFoldDB" id="A0AB39YDE0"/>
<proteinExistence type="inferred from homology"/>
<sequence length="618" mass="63955">MSANAGPVRPGPVRPDPVRPVPASPGPVPAGPASPALPSRRTVLAGAGAGVVAAAVLPSAVARAADGVPLGEYDVVVVGSGAAGMTAALTAAKRGLSVVVVEKAPTFGGSAARSGAGIWLPNNSVILAAGVPDTPQKAAAYLAAVVGDGSSADRQAAFLAHGPRMLDFVMANSPLRFRYMDGYSDYYPNLPGGLPNGRSIEPDQIDGHLLGDELARLNPAYMPVPAGMVVFSQDYKWLNLAAVNAKGLAVSTECLARGTKAALCGQKPLTMGQALAAGLRAGLMQAGVPVWLNSPLVDLVQEAGAVTGVVVEKEGVRGVVRARKGVVVGSGGFEHNAQMRAQYQQQPIGTQWSVGAKENTGDGIRAGQRAGAALALMEDAWWGPSIPLPGEPYFCLAERTLPGGLIVNGAGARFVNEAAPYSDVVHVMYQKDRGSAGSHIPAWLIVDQNYRNKYLFKDILPTIVFPDSWYQAGAAKKAWTWDALAGQIGVPAGALRATLNRFNTQAWNGTDPDFHRGDTAYDHYYTDPGVQPNSCLAPIWAPPFYAFKIVPGDLGTKGGIVTDARARALRPDGSVIRGLWAAGNASAAVMGHSYAGAGSTIGPAMTFGYVAANDIADA</sequence>
<dbReference type="RefSeq" id="WP_369779421.1">
    <property type="nucleotide sequence ID" value="NZ_CP165727.1"/>
</dbReference>
<dbReference type="Pfam" id="PF00890">
    <property type="entry name" value="FAD_binding_2"/>
    <property type="match status" value="1"/>
</dbReference>
<evidence type="ECO:0000256" key="5">
    <source>
        <dbReference type="ARBA" id="ARBA00023221"/>
    </source>
</evidence>
<evidence type="ECO:0000256" key="3">
    <source>
        <dbReference type="ARBA" id="ARBA00022827"/>
    </source>
</evidence>
<evidence type="ECO:0000256" key="10">
    <source>
        <dbReference type="SAM" id="MobiDB-lite"/>
    </source>
</evidence>
<dbReference type="Gene3D" id="3.50.50.60">
    <property type="entry name" value="FAD/NAD(P)-binding domain"/>
    <property type="match status" value="2"/>
</dbReference>
<gene>
    <name evidence="12" type="primary">kstD</name>
    <name evidence="12" type="ORF">AB5J51_34360</name>
</gene>
<comment type="similarity">
    <text evidence="7">Belongs to the FAD-dependent oxidoreductase 2 family. 3-oxosteroid dehydrogenase subfamily.</text>
</comment>
<evidence type="ECO:0000256" key="2">
    <source>
        <dbReference type="ARBA" id="ARBA00022630"/>
    </source>
</evidence>
<dbReference type="SUPFAM" id="SSF51905">
    <property type="entry name" value="FAD/NAD(P)-binding domain"/>
    <property type="match status" value="1"/>
</dbReference>
<evidence type="ECO:0000259" key="11">
    <source>
        <dbReference type="Pfam" id="PF00890"/>
    </source>
</evidence>
<reference evidence="12" key="1">
    <citation type="submission" date="2024-08" db="EMBL/GenBank/DDBJ databases">
        <authorList>
            <person name="Yu S.T."/>
        </authorList>
    </citation>
    <scope>NUCLEOTIDE SEQUENCE</scope>
    <source>
        <strain evidence="12">R33</strain>
    </source>
</reference>
<dbReference type="PANTHER" id="PTHR43400">
    <property type="entry name" value="FUMARATE REDUCTASE"/>
    <property type="match status" value="1"/>
</dbReference>
<dbReference type="InterPro" id="IPR050315">
    <property type="entry name" value="FAD-oxidoreductase_2"/>
</dbReference>